<keyword evidence="1" id="KW-0812">Transmembrane</keyword>
<organism evidence="2 3">
    <name type="scientific">Triangularia verruculosa</name>
    <dbReference type="NCBI Taxonomy" id="2587418"/>
    <lineage>
        <taxon>Eukaryota</taxon>
        <taxon>Fungi</taxon>
        <taxon>Dikarya</taxon>
        <taxon>Ascomycota</taxon>
        <taxon>Pezizomycotina</taxon>
        <taxon>Sordariomycetes</taxon>
        <taxon>Sordariomycetidae</taxon>
        <taxon>Sordariales</taxon>
        <taxon>Podosporaceae</taxon>
        <taxon>Triangularia</taxon>
    </lineage>
</organism>
<keyword evidence="1" id="KW-0472">Membrane</keyword>
<feature type="transmembrane region" description="Helical" evidence="1">
    <location>
        <begin position="223"/>
        <end position="243"/>
    </location>
</feature>
<accession>A0AAN6XFE9</accession>
<dbReference type="Proteomes" id="UP001303160">
    <property type="component" value="Unassembled WGS sequence"/>
</dbReference>
<name>A0AAN6XFE9_9PEZI</name>
<feature type="transmembrane region" description="Helical" evidence="1">
    <location>
        <begin position="20"/>
        <end position="38"/>
    </location>
</feature>
<feature type="transmembrane region" description="Helical" evidence="1">
    <location>
        <begin position="83"/>
        <end position="105"/>
    </location>
</feature>
<keyword evidence="3" id="KW-1185">Reference proteome</keyword>
<proteinExistence type="predicted"/>
<dbReference type="EMBL" id="MU863960">
    <property type="protein sequence ID" value="KAK4197612.1"/>
    <property type="molecule type" value="Genomic_DNA"/>
</dbReference>
<evidence type="ECO:0000256" key="1">
    <source>
        <dbReference type="SAM" id="Phobius"/>
    </source>
</evidence>
<feature type="transmembrane region" description="Helical" evidence="1">
    <location>
        <begin position="50"/>
        <end position="71"/>
    </location>
</feature>
<reference evidence="2" key="1">
    <citation type="journal article" date="2023" name="Mol. Phylogenet. Evol.">
        <title>Genome-scale phylogeny and comparative genomics of the fungal order Sordariales.</title>
        <authorList>
            <person name="Hensen N."/>
            <person name="Bonometti L."/>
            <person name="Westerberg I."/>
            <person name="Brannstrom I.O."/>
            <person name="Guillou S."/>
            <person name="Cros-Aarteil S."/>
            <person name="Calhoun S."/>
            <person name="Haridas S."/>
            <person name="Kuo A."/>
            <person name="Mondo S."/>
            <person name="Pangilinan J."/>
            <person name="Riley R."/>
            <person name="LaButti K."/>
            <person name="Andreopoulos B."/>
            <person name="Lipzen A."/>
            <person name="Chen C."/>
            <person name="Yan M."/>
            <person name="Daum C."/>
            <person name="Ng V."/>
            <person name="Clum A."/>
            <person name="Steindorff A."/>
            <person name="Ohm R.A."/>
            <person name="Martin F."/>
            <person name="Silar P."/>
            <person name="Natvig D.O."/>
            <person name="Lalanne C."/>
            <person name="Gautier V."/>
            <person name="Ament-Velasquez S.L."/>
            <person name="Kruys A."/>
            <person name="Hutchinson M.I."/>
            <person name="Powell A.J."/>
            <person name="Barry K."/>
            <person name="Miller A.N."/>
            <person name="Grigoriev I.V."/>
            <person name="Debuchy R."/>
            <person name="Gladieux P."/>
            <person name="Hiltunen Thoren M."/>
            <person name="Johannesson H."/>
        </authorList>
    </citation>
    <scope>NUCLEOTIDE SEQUENCE</scope>
    <source>
        <strain evidence="2">CBS 315.58</strain>
    </source>
</reference>
<reference evidence="2" key="2">
    <citation type="submission" date="2023-05" db="EMBL/GenBank/DDBJ databases">
        <authorList>
            <consortium name="Lawrence Berkeley National Laboratory"/>
            <person name="Steindorff A."/>
            <person name="Hensen N."/>
            <person name="Bonometti L."/>
            <person name="Westerberg I."/>
            <person name="Brannstrom I.O."/>
            <person name="Guillou S."/>
            <person name="Cros-Aarteil S."/>
            <person name="Calhoun S."/>
            <person name="Haridas S."/>
            <person name="Kuo A."/>
            <person name="Mondo S."/>
            <person name="Pangilinan J."/>
            <person name="Riley R."/>
            <person name="Labutti K."/>
            <person name="Andreopoulos B."/>
            <person name="Lipzen A."/>
            <person name="Chen C."/>
            <person name="Yanf M."/>
            <person name="Daum C."/>
            <person name="Ng V."/>
            <person name="Clum A."/>
            <person name="Ohm R."/>
            <person name="Martin F."/>
            <person name="Silar P."/>
            <person name="Natvig D."/>
            <person name="Lalanne C."/>
            <person name="Gautier V."/>
            <person name="Ament-Velasquez S.L."/>
            <person name="Kruys A."/>
            <person name="Hutchinson M.I."/>
            <person name="Powell A.J."/>
            <person name="Barry K."/>
            <person name="Miller A.N."/>
            <person name="Grigoriev I.V."/>
            <person name="Debuchy R."/>
            <person name="Gladieux P."/>
            <person name="Thoren M.H."/>
            <person name="Johannesson H."/>
        </authorList>
    </citation>
    <scope>NUCLEOTIDE SEQUENCE</scope>
    <source>
        <strain evidence="2">CBS 315.58</strain>
    </source>
</reference>
<evidence type="ECO:0000313" key="2">
    <source>
        <dbReference type="EMBL" id="KAK4197612.1"/>
    </source>
</evidence>
<feature type="transmembrane region" description="Helical" evidence="1">
    <location>
        <begin position="139"/>
        <end position="155"/>
    </location>
</feature>
<evidence type="ECO:0000313" key="3">
    <source>
        <dbReference type="Proteomes" id="UP001303160"/>
    </source>
</evidence>
<protein>
    <submittedName>
        <fullName evidence="2">Uncharacterized protein</fullName>
    </submittedName>
</protein>
<feature type="transmembrane region" description="Helical" evidence="1">
    <location>
        <begin position="184"/>
        <end position="211"/>
    </location>
</feature>
<keyword evidence="1" id="KW-1133">Transmembrane helix</keyword>
<gene>
    <name evidence="2" type="ORF">QBC40DRAFT_333312</name>
</gene>
<comment type="caution">
    <text evidence="2">The sequence shown here is derived from an EMBL/GenBank/DDBJ whole genome shotgun (WGS) entry which is preliminary data.</text>
</comment>
<dbReference type="AlphaFoldDB" id="A0AAN6XFE9"/>
<sequence length="256" mass="28841">MPSQSIYSLLHTLTPHLTPHLTLLTLTAALTPLILYPFTPPISGPILTNISARSQLTFHLFATIFTLYLGHHENYYSPFHPQTYLAITLSLFTYNLTTPLTLTPLTRPTPANLKPTTTHAIFHLTSLFLLTIWQQQSQAIWLLTISSTFLVLYLTRPNGATTLLNNMIHTYTTLPMSTPTNPAVGYPAAILTFLLSQTFFVTQVLCLLATWWGDSDPSQLFPWLHLGFWAVLPVITMPLSDYLRRLEDAYLRGVTI</sequence>